<feature type="transmembrane region" description="Helical" evidence="6">
    <location>
        <begin position="377"/>
        <end position="399"/>
    </location>
</feature>
<dbReference type="InterPro" id="IPR020846">
    <property type="entry name" value="MFS_dom"/>
</dbReference>
<dbReference type="Proteomes" id="UP000694865">
    <property type="component" value="Unplaced"/>
</dbReference>
<dbReference type="PANTHER" id="PTHR23506:SF26">
    <property type="entry name" value="MFS-TYPE TRANSPORTER SLC18B1"/>
    <property type="match status" value="1"/>
</dbReference>
<evidence type="ECO:0000256" key="1">
    <source>
        <dbReference type="ARBA" id="ARBA00004141"/>
    </source>
</evidence>
<reference evidence="9" key="1">
    <citation type="submission" date="2025-08" db="UniProtKB">
        <authorList>
            <consortium name="RefSeq"/>
        </authorList>
    </citation>
    <scope>IDENTIFICATION</scope>
    <source>
        <tissue evidence="9">Testes</tissue>
    </source>
</reference>
<gene>
    <name evidence="9" type="primary">LOC100377580</name>
</gene>
<feature type="transmembrane region" description="Helical" evidence="6">
    <location>
        <begin position="46"/>
        <end position="66"/>
    </location>
</feature>
<dbReference type="InterPro" id="IPR036259">
    <property type="entry name" value="MFS_trans_sf"/>
</dbReference>
<feature type="transmembrane region" description="Helical" evidence="6">
    <location>
        <begin position="111"/>
        <end position="132"/>
    </location>
</feature>
<feature type="transmembrane region" description="Helical" evidence="6">
    <location>
        <begin position="220"/>
        <end position="239"/>
    </location>
</feature>
<evidence type="ECO:0000256" key="3">
    <source>
        <dbReference type="ARBA" id="ARBA00022692"/>
    </source>
</evidence>
<evidence type="ECO:0000256" key="4">
    <source>
        <dbReference type="ARBA" id="ARBA00022989"/>
    </source>
</evidence>
<evidence type="ECO:0000313" key="8">
    <source>
        <dbReference type="Proteomes" id="UP000694865"/>
    </source>
</evidence>
<feature type="transmembrane region" description="Helical" evidence="6">
    <location>
        <begin position="138"/>
        <end position="159"/>
    </location>
</feature>
<feature type="transmembrane region" description="Helical" evidence="6">
    <location>
        <begin position="16"/>
        <end position="34"/>
    </location>
</feature>
<keyword evidence="5 6" id="KW-0472">Membrane</keyword>
<sequence>MPPSASEVGASETETGLVFGIYALTLFLSAPIFGKFLPKLGSRRMFLGGMAVGGIATIAFGILDVFETRGLFIGMSFFIRIIEALGCSACITASYVIIVNEFPDAVATASGTVELFNGLGFIAGPVVGGALYDAGGYMLPFILLGAIMLLFALLTYFLLPIQEKDDSKIETGSLLELLKVPAILITAMATCMGAVALSYMNPTLSIHLAPFNLSRTVVGLFFLLVALCYAASAPLWGWVSDLKGVHGVAKIIMTGGLFGAALSYFLVGPCPIFGVESVVLAVSVCRHIFQGHLTFSSRFYIIFSKLWLIGVSLALLGFSLAAILVPILRAVLETTRMAGLQDNMATYGMVSGLFYSMYSLGVFVGPTVSGTLTDLYGFGWATSINGLLMLVMSIILCSFTVHTRRKHRFAAEEESSDPTHMGWVNLKSVGSIQTKAVAAQH</sequence>
<feature type="transmembrane region" description="Helical" evidence="6">
    <location>
        <begin position="251"/>
        <end position="274"/>
    </location>
</feature>
<comment type="subcellular location">
    <subcellularLocation>
        <location evidence="1">Membrane</location>
        <topology evidence="1">Multi-pass membrane protein</topology>
    </subcellularLocation>
</comment>
<protein>
    <submittedName>
        <fullName evidence="9">MFS-type transporter SLC18B1-like</fullName>
    </submittedName>
</protein>
<keyword evidence="3 6" id="KW-0812">Transmembrane</keyword>
<dbReference type="SUPFAM" id="SSF103473">
    <property type="entry name" value="MFS general substrate transporter"/>
    <property type="match status" value="1"/>
</dbReference>
<dbReference type="InterPro" id="IPR050930">
    <property type="entry name" value="MFS_Vesicular_Transporter"/>
</dbReference>
<dbReference type="Gene3D" id="1.20.1250.20">
    <property type="entry name" value="MFS general substrate transporter like domains"/>
    <property type="match status" value="2"/>
</dbReference>
<accession>A0ABM0MHK0</accession>
<evidence type="ECO:0000256" key="5">
    <source>
        <dbReference type="ARBA" id="ARBA00023136"/>
    </source>
</evidence>
<evidence type="ECO:0000256" key="2">
    <source>
        <dbReference type="ARBA" id="ARBA00022448"/>
    </source>
</evidence>
<feature type="transmembrane region" description="Helical" evidence="6">
    <location>
        <begin position="306"/>
        <end position="332"/>
    </location>
</feature>
<dbReference type="GeneID" id="100377580"/>
<feature type="domain" description="Major facilitator superfamily (MFS) profile" evidence="7">
    <location>
        <begin position="1"/>
        <end position="404"/>
    </location>
</feature>
<evidence type="ECO:0000259" key="7">
    <source>
        <dbReference type="PROSITE" id="PS50850"/>
    </source>
</evidence>
<organism evidence="8 9">
    <name type="scientific">Saccoglossus kowalevskii</name>
    <name type="common">Acorn worm</name>
    <dbReference type="NCBI Taxonomy" id="10224"/>
    <lineage>
        <taxon>Eukaryota</taxon>
        <taxon>Metazoa</taxon>
        <taxon>Hemichordata</taxon>
        <taxon>Enteropneusta</taxon>
        <taxon>Harrimaniidae</taxon>
        <taxon>Saccoglossus</taxon>
    </lineage>
</organism>
<dbReference type="InterPro" id="IPR011701">
    <property type="entry name" value="MFS"/>
</dbReference>
<feature type="transmembrane region" description="Helical" evidence="6">
    <location>
        <begin position="344"/>
        <end position="365"/>
    </location>
</feature>
<feature type="transmembrane region" description="Helical" evidence="6">
    <location>
        <begin position="72"/>
        <end position="99"/>
    </location>
</feature>
<keyword evidence="4 6" id="KW-1133">Transmembrane helix</keyword>
<dbReference type="RefSeq" id="XP_006819491.1">
    <property type="nucleotide sequence ID" value="XM_006819428.1"/>
</dbReference>
<name>A0ABM0MHK0_SACKO</name>
<evidence type="ECO:0000256" key="6">
    <source>
        <dbReference type="SAM" id="Phobius"/>
    </source>
</evidence>
<proteinExistence type="predicted"/>
<evidence type="ECO:0000313" key="9">
    <source>
        <dbReference type="RefSeq" id="XP_006819491.1"/>
    </source>
</evidence>
<dbReference type="Pfam" id="PF07690">
    <property type="entry name" value="MFS_1"/>
    <property type="match status" value="1"/>
</dbReference>
<dbReference type="PROSITE" id="PS50850">
    <property type="entry name" value="MFS"/>
    <property type="match status" value="1"/>
</dbReference>
<feature type="transmembrane region" description="Helical" evidence="6">
    <location>
        <begin position="180"/>
        <end position="200"/>
    </location>
</feature>
<keyword evidence="2" id="KW-0813">Transport</keyword>
<dbReference type="PANTHER" id="PTHR23506">
    <property type="entry name" value="GH10249P"/>
    <property type="match status" value="1"/>
</dbReference>
<keyword evidence="8" id="KW-1185">Reference proteome</keyword>